<evidence type="ECO:0000256" key="2">
    <source>
        <dbReference type="ARBA" id="ARBA00009166"/>
    </source>
</evidence>
<evidence type="ECO:0000313" key="7">
    <source>
        <dbReference type="Proteomes" id="UP000005239"/>
    </source>
</evidence>
<organism evidence="6 7">
    <name type="scientific">Pristionchus pacificus</name>
    <name type="common">Parasitic nematode worm</name>
    <dbReference type="NCBI Taxonomy" id="54126"/>
    <lineage>
        <taxon>Eukaryota</taxon>
        <taxon>Metazoa</taxon>
        <taxon>Ecdysozoa</taxon>
        <taxon>Nematoda</taxon>
        <taxon>Chromadorea</taxon>
        <taxon>Rhabditida</taxon>
        <taxon>Rhabditina</taxon>
        <taxon>Diplogasteromorpha</taxon>
        <taxon>Diplogasteroidea</taxon>
        <taxon>Neodiplogasteridae</taxon>
        <taxon>Pristionchus</taxon>
    </lineage>
</organism>
<accession>A0A2A6C464</accession>
<accession>A0A8R1UU96</accession>
<dbReference type="AlphaFoldDB" id="A0A2A6C464"/>
<dbReference type="PANTHER" id="PTHR22945">
    <property type="entry name" value="SERPENTINE RECEPTOR, CLASS D DELTA"/>
    <property type="match status" value="1"/>
</dbReference>
<keyword evidence="5" id="KW-0472">Membrane</keyword>
<dbReference type="PANTHER" id="PTHR22945:SF40">
    <property type="entry name" value="SERPENTINE RECEPTOR, CLASS D (DELTA)-RELATED"/>
    <property type="match status" value="1"/>
</dbReference>
<reference evidence="7" key="1">
    <citation type="journal article" date="2008" name="Nat. Genet.">
        <title>The Pristionchus pacificus genome provides a unique perspective on nematode lifestyle and parasitism.</title>
        <authorList>
            <person name="Dieterich C."/>
            <person name="Clifton S.W."/>
            <person name="Schuster L.N."/>
            <person name="Chinwalla A."/>
            <person name="Delehaunty K."/>
            <person name="Dinkelacker I."/>
            <person name="Fulton L."/>
            <person name="Fulton R."/>
            <person name="Godfrey J."/>
            <person name="Minx P."/>
            <person name="Mitreva M."/>
            <person name="Roeseler W."/>
            <person name="Tian H."/>
            <person name="Witte H."/>
            <person name="Yang S.P."/>
            <person name="Wilson R.K."/>
            <person name="Sommer R.J."/>
        </authorList>
    </citation>
    <scope>NUCLEOTIDE SEQUENCE [LARGE SCALE GENOMIC DNA]</scope>
    <source>
        <strain evidence="7">PS312</strain>
    </source>
</reference>
<comment type="subcellular location">
    <subcellularLocation>
        <location evidence="1">Membrane</location>
        <topology evidence="1">Multi-pass membrane protein</topology>
    </subcellularLocation>
</comment>
<evidence type="ECO:0000256" key="3">
    <source>
        <dbReference type="ARBA" id="ARBA00022692"/>
    </source>
</evidence>
<evidence type="ECO:0000256" key="1">
    <source>
        <dbReference type="ARBA" id="ARBA00004141"/>
    </source>
</evidence>
<keyword evidence="3" id="KW-0812">Transmembrane</keyword>
<reference evidence="6" key="2">
    <citation type="submission" date="2022-06" db="UniProtKB">
        <authorList>
            <consortium name="EnsemblMetazoa"/>
        </authorList>
    </citation>
    <scope>IDENTIFICATION</scope>
    <source>
        <strain evidence="6">PS312</strain>
    </source>
</reference>
<dbReference type="EnsemblMetazoa" id="PPA40711.1">
    <property type="protein sequence ID" value="PPA40711.1"/>
    <property type="gene ID" value="WBGene00279080"/>
</dbReference>
<dbReference type="Pfam" id="PF10317">
    <property type="entry name" value="7TM_GPCR_Srd"/>
    <property type="match status" value="3"/>
</dbReference>
<dbReference type="GO" id="GO:0016020">
    <property type="term" value="C:membrane"/>
    <property type="evidence" value="ECO:0007669"/>
    <property type="project" value="UniProtKB-SubCell"/>
</dbReference>
<dbReference type="Proteomes" id="UP000005239">
    <property type="component" value="Unassembled WGS sequence"/>
</dbReference>
<dbReference type="SUPFAM" id="SSF81321">
    <property type="entry name" value="Family A G protein-coupled receptor-like"/>
    <property type="match status" value="1"/>
</dbReference>
<comment type="similarity">
    <text evidence="2">Belongs to the nematode receptor-like protein srd family.</text>
</comment>
<evidence type="ECO:0000256" key="4">
    <source>
        <dbReference type="ARBA" id="ARBA00022989"/>
    </source>
</evidence>
<keyword evidence="4" id="KW-1133">Transmembrane helix</keyword>
<protein>
    <submittedName>
        <fullName evidence="6">G protein-coupled receptor</fullName>
    </submittedName>
</protein>
<dbReference type="InterPro" id="IPR019421">
    <property type="entry name" value="7TM_GPCR_serpentine_rcpt_Srd"/>
</dbReference>
<evidence type="ECO:0000313" key="6">
    <source>
        <dbReference type="EnsemblMetazoa" id="PPA40711.1"/>
    </source>
</evidence>
<dbReference type="InterPro" id="IPR050920">
    <property type="entry name" value="Nematode_rcpt-like_delta"/>
</dbReference>
<keyword evidence="7" id="KW-1185">Reference proteome</keyword>
<evidence type="ECO:0000256" key="5">
    <source>
        <dbReference type="ARBA" id="ARBA00023136"/>
    </source>
</evidence>
<proteinExistence type="inferred from homology"/>
<gene>
    <name evidence="6" type="primary">WBGene00279080</name>
</gene>
<name>A0A2A6C464_PRIPA</name>
<sequence>MPQIEDILHIAFLSTLDIIAMLSNALYIYIIRRKTPKHLSSYSSLLLNIACVDFLASICSLMCTYCTRFYTPDGQNRVGYRGKVRESAHANEALDDNDLIAVLYWVFGYQIDRIWYTYREPIQIYTALHSFSGSIVLAYSGPCTLINVKFCHLSLAIHTNLVGQSVALLLFTFAYRLWVLETSDKRTEKREIWTRIQIVLIIFGVVNTIIFYLGASYDVPGFPHDYPYSAIALFGGITENLVPRSSLFSLLVISEAGFGAIIYFRGRLHRKIQTLRSTDRHDHQMIYRSLIAQMMLPAAYIPALSLWLLDLMGIVHSRTLQRAILVASSVFALASPLINMYYIPPYRKRDSLSCAVDSWACRCGTRPLILWLLDALEIVHSRTLQRTILVCTVLFPLVSPLINMYYIPPYRKTPLDLSAYAILLFNIACVDFFSAFCSFMCIIRILTFDDYFIFVHIGPCSLVNAQFCSFFLSGHVECVAQSVHLLLISFTYRLWMLSSKTVIELDSISRRLWTASATVLLLFLISTIVFYHSLTYDVPGFPKHHTISVLDLTGGLKENLFGRFSVFYVLSTFSIGLCTIFFIGRSHQLIYRSLTAQMLLPLSYSMSSALWLLHVFGVVRSQILQRTLYSACSLLPIDSSTHFVEKKLIYFTSLFAFVSPLINMYYIPPYRRYLKSLFSSRDKVVPINSSGDSKPSRI</sequence>